<gene>
    <name evidence="2" type="ORF">C0630_06950</name>
</gene>
<dbReference type="RefSeq" id="WP_273438487.1">
    <property type="nucleotide sequence ID" value="NZ_PKUN01000008.1"/>
</dbReference>
<organism evidence="2 3">
    <name type="scientific">Sedimenticola selenatireducens</name>
    <dbReference type="NCBI Taxonomy" id="191960"/>
    <lineage>
        <taxon>Bacteria</taxon>
        <taxon>Pseudomonadati</taxon>
        <taxon>Pseudomonadota</taxon>
        <taxon>Gammaproteobacteria</taxon>
        <taxon>Chromatiales</taxon>
        <taxon>Sedimenticolaceae</taxon>
        <taxon>Sedimenticola</taxon>
    </lineage>
</organism>
<dbReference type="Proteomes" id="UP000235015">
    <property type="component" value="Unassembled WGS sequence"/>
</dbReference>
<evidence type="ECO:0000313" key="3">
    <source>
        <dbReference type="Proteomes" id="UP000235015"/>
    </source>
</evidence>
<proteinExistence type="predicted"/>
<evidence type="ECO:0000256" key="1">
    <source>
        <dbReference type="SAM" id="SignalP"/>
    </source>
</evidence>
<sequence length="234" mass="26018">MNSALGKITALIGLAAGATALLQTFSVEPLQSANLVVRCAPPNPMSTMFNFIEELNAYKGEVVYLKMDYDAGCKKWTYPRSISEDGNVVSYEINWVDLARTDGLLDGAPNGNQYAEISRWMEEHFWKKLPTLKLRMINNHSYGAVNPINIELFNALGITVNSKPILNPMVSARFNVEGLFDQASGPFSVSYSKGDGTHGYELTPAFVDDVLRKRVVCTLKDWTKAERLLLCPFL</sequence>
<feature type="signal peptide" evidence="1">
    <location>
        <begin position="1"/>
        <end position="20"/>
    </location>
</feature>
<feature type="chain" id="PRO_5015002137" evidence="1">
    <location>
        <begin position="21"/>
        <end position="234"/>
    </location>
</feature>
<keyword evidence="1" id="KW-0732">Signal</keyword>
<dbReference type="EMBL" id="PKUN01000008">
    <property type="protein sequence ID" value="PLX62144.1"/>
    <property type="molecule type" value="Genomic_DNA"/>
</dbReference>
<name>A0A2N6CXW0_9GAMM</name>
<accession>A0A2N6CXW0</accession>
<reference evidence="2 3" key="1">
    <citation type="submission" date="2017-11" db="EMBL/GenBank/DDBJ databases">
        <title>Genome-resolved metagenomics identifies genetic mobility, metabolic interactions, and unexpected diversity in perchlorate-reducing communities.</title>
        <authorList>
            <person name="Barnum T.P."/>
            <person name="Figueroa I.A."/>
            <person name="Carlstrom C.I."/>
            <person name="Lucas L.N."/>
            <person name="Engelbrektson A.L."/>
            <person name="Coates J.D."/>
        </authorList>
    </citation>
    <scope>NUCLEOTIDE SEQUENCE [LARGE SCALE GENOMIC DNA]</scope>
    <source>
        <strain evidence="2">BM301</strain>
    </source>
</reference>
<comment type="caution">
    <text evidence="2">The sequence shown here is derived from an EMBL/GenBank/DDBJ whole genome shotgun (WGS) entry which is preliminary data.</text>
</comment>
<evidence type="ECO:0000313" key="2">
    <source>
        <dbReference type="EMBL" id="PLX62144.1"/>
    </source>
</evidence>
<protein>
    <submittedName>
        <fullName evidence="2">Uncharacterized protein</fullName>
    </submittedName>
</protein>
<dbReference type="AlphaFoldDB" id="A0A2N6CXW0"/>